<keyword evidence="8" id="KW-0539">Nucleus</keyword>
<dbReference type="InterPro" id="IPR044597">
    <property type="entry name" value="SMH1-6"/>
</dbReference>
<feature type="region of interest" description="Disordered" evidence="10">
    <location>
        <begin position="187"/>
        <end position="224"/>
    </location>
</feature>
<reference evidence="19" key="5">
    <citation type="journal article" date="2018" name="Nat. Plants">
        <title>Whole-genome landscape of Medicago truncatula symbiotic genes.</title>
        <authorList>
            <person name="Pecrix Y."/>
            <person name="Staton S.E."/>
            <person name="Sallet E."/>
            <person name="Lelandais-Briere C."/>
            <person name="Moreau S."/>
            <person name="Carrere S."/>
            <person name="Blein T."/>
            <person name="Jardinaud M.F."/>
            <person name="Latrasse D."/>
            <person name="Zouine M."/>
            <person name="Zahm M."/>
            <person name="Kreplak J."/>
            <person name="Mayjonade B."/>
            <person name="Satge C."/>
            <person name="Perez M."/>
            <person name="Cauet S."/>
            <person name="Marande W."/>
            <person name="Chantry-Darmon C."/>
            <person name="Lopez-Roques C."/>
            <person name="Bouchez O."/>
            <person name="Berard A."/>
            <person name="Debelle F."/>
            <person name="Munos S."/>
            <person name="Bendahmane A."/>
            <person name="Berges H."/>
            <person name="Niebel A."/>
            <person name="Buitink J."/>
            <person name="Frugier F."/>
            <person name="Benhamed M."/>
            <person name="Crespi M."/>
            <person name="Gouzy J."/>
            <person name="Gamas P."/>
        </authorList>
    </citation>
    <scope>NUCLEOTIDE SEQUENCE [LARGE SCALE GENOMIC DNA]</scope>
    <source>
        <strain evidence="19">cv. Jemalong A17</strain>
    </source>
</reference>
<dbReference type="InterPro" id="IPR036388">
    <property type="entry name" value="WH-like_DNA-bd_sf"/>
</dbReference>
<dbReference type="Gene3D" id="1.10.10.10">
    <property type="entry name" value="Winged helix-like DNA-binding domain superfamily/Winged helix DNA-binding domain"/>
    <property type="match status" value="1"/>
</dbReference>
<evidence type="ECO:0000313" key="16">
    <source>
        <dbReference type="EMBL" id="RHN39351.1"/>
    </source>
</evidence>
<reference evidence="14 18" key="1">
    <citation type="journal article" date="2011" name="Nature">
        <title>The Medicago genome provides insight into the evolution of rhizobial symbioses.</title>
        <authorList>
            <person name="Young N.D."/>
            <person name="Debelle F."/>
            <person name="Oldroyd G.E."/>
            <person name="Geurts R."/>
            <person name="Cannon S.B."/>
            <person name="Udvardi M.K."/>
            <person name="Benedito V.A."/>
            <person name="Mayer K.F."/>
            <person name="Gouzy J."/>
            <person name="Schoof H."/>
            <person name="Van de Peer Y."/>
            <person name="Proost S."/>
            <person name="Cook D.R."/>
            <person name="Meyers B.C."/>
            <person name="Spannagl M."/>
            <person name="Cheung F."/>
            <person name="De Mita S."/>
            <person name="Krishnakumar V."/>
            <person name="Gundlach H."/>
            <person name="Zhou S."/>
            <person name="Mudge J."/>
            <person name="Bharti A.K."/>
            <person name="Murray J.D."/>
            <person name="Naoumkina M.A."/>
            <person name="Rosen B."/>
            <person name="Silverstein K.A."/>
            <person name="Tang H."/>
            <person name="Rombauts S."/>
            <person name="Zhao P.X."/>
            <person name="Zhou P."/>
            <person name="Barbe V."/>
            <person name="Bardou P."/>
            <person name="Bechner M."/>
            <person name="Bellec A."/>
            <person name="Berger A."/>
            <person name="Berges H."/>
            <person name="Bidwell S."/>
            <person name="Bisseling T."/>
            <person name="Choisne N."/>
            <person name="Couloux A."/>
            <person name="Denny R."/>
            <person name="Deshpande S."/>
            <person name="Dai X."/>
            <person name="Doyle J.J."/>
            <person name="Dudez A.M."/>
            <person name="Farmer A.D."/>
            <person name="Fouteau S."/>
            <person name="Franken C."/>
            <person name="Gibelin C."/>
            <person name="Gish J."/>
            <person name="Goldstein S."/>
            <person name="Gonzalez A.J."/>
            <person name="Green P.J."/>
            <person name="Hallab A."/>
            <person name="Hartog M."/>
            <person name="Hua A."/>
            <person name="Humphray S.J."/>
            <person name="Jeong D.H."/>
            <person name="Jing Y."/>
            <person name="Jocker A."/>
            <person name="Kenton S.M."/>
            <person name="Kim D.J."/>
            <person name="Klee K."/>
            <person name="Lai H."/>
            <person name="Lang C."/>
            <person name="Lin S."/>
            <person name="Macmil S.L."/>
            <person name="Magdelenat G."/>
            <person name="Matthews L."/>
            <person name="McCorrison J."/>
            <person name="Monaghan E.L."/>
            <person name="Mun J.H."/>
            <person name="Najar F.Z."/>
            <person name="Nicholson C."/>
            <person name="Noirot C."/>
            <person name="O'Bleness M."/>
            <person name="Paule C.R."/>
            <person name="Poulain J."/>
            <person name="Prion F."/>
            <person name="Qin B."/>
            <person name="Qu C."/>
            <person name="Retzel E.F."/>
            <person name="Riddle C."/>
            <person name="Sallet E."/>
            <person name="Samain S."/>
            <person name="Samson N."/>
            <person name="Sanders I."/>
            <person name="Saurat O."/>
            <person name="Scarpelli C."/>
            <person name="Schiex T."/>
            <person name="Segurens B."/>
            <person name="Severin A.J."/>
            <person name="Sherrier D.J."/>
            <person name="Shi R."/>
            <person name="Sims S."/>
            <person name="Singer S.R."/>
            <person name="Sinharoy S."/>
            <person name="Sterck L."/>
            <person name="Viollet A."/>
            <person name="Wang B.B."/>
            <person name="Wang K."/>
            <person name="Wang M."/>
            <person name="Wang X."/>
            <person name="Warfsmann J."/>
            <person name="Weissenbach J."/>
            <person name="White D.D."/>
            <person name="White J.D."/>
            <person name="Wiley G.B."/>
            <person name="Wincker P."/>
            <person name="Xing Y."/>
            <person name="Yang L."/>
            <person name="Yao Z."/>
            <person name="Ying F."/>
            <person name="Zhai J."/>
            <person name="Zhou L."/>
            <person name="Zuber A."/>
            <person name="Denarie J."/>
            <person name="Dixon R.A."/>
            <person name="May G.D."/>
            <person name="Schwartz D.C."/>
            <person name="Rogers J."/>
            <person name="Quetier F."/>
            <person name="Town C.D."/>
            <person name="Roe B.A."/>
        </authorList>
    </citation>
    <scope>NUCLEOTIDE SEQUENCE [LARGE SCALE GENOMIC DNA]</scope>
    <source>
        <strain evidence="14">A17</strain>
        <strain evidence="17 18">cv. Jemalong A17</strain>
    </source>
</reference>
<dbReference type="SUPFAM" id="SSF46785">
    <property type="entry name" value="Winged helix' DNA-binding domain"/>
    <property type="match status" value="1"/>
</dbReference>
<dbReference type="HOGENOM" id="CLU_047477_1_0_1"/>
<dbReference type="STRING" id="3880.G7LI96"/>
<dbReference type="GO" id="GO:0003691">
    <property type="term" value="F:double-stranded telomeric DNA binding"/>
    <property type="evidence" value="ECO:0007669"/>
    <property type="project" value="InterPro"/>
</dbReference>
<evidence type="ECO:0000313" key="14">
    <source>
        <dbReference type="EMBL" id="AET01646.1"/>
    </source>
</evidence>
<dbReference type="Gene3D" id="1.10.10.60">
    <property type="entry name" value="Homeodomain-like"/>
    <property type="match status" value="1"/>
</dbReference>
<feature type="domain" description="Myb-like" evidence="11">
    <location>
        <begin position="1"/>
        <end position="57"/>
    </location>
</feature>
<dbReference type="GO" id="GO:0000786">
    <property type="term" value="C:nucleosome"/>
    <property type="evidence" value="ECO:0007669"/>
    <property type="project" value="InterPro"/>
</dbReference>
<reference evidence="16" key="6">
    <citation type="journal article" date="2018" name="Nat. Plants">
        <title>Whole-genome landscape of Medicago truncatula symbiotic genes.</title>
        <authorList>
            <person name="Pecrix Y."/>
            <person name="Gamas P."/>
            <person name="Carrere S."/>
        </authorList>
    </citation>
    <scope>NUCLEOTIDE SEQUENCE</scope>
    <source>
        <tissue evidence="16">Leaves</tissue>
    </source>
</reference>
<dbReference type="OrthoDB" id="608866at2759"/>
<evidence type="ECO:0000256" key="7">
    <source>
        <dbReference type="ARBA" id="ARBA00023163"/>
    </source>
</evidence>
<evidence type="ECO:0000256" key="1">
    <source>
        <dbReference type="ARBA" id="ARBA00004286"/>
    </source>
</evidence>
<dbReference type="InterPro" id="IPR005818">
    <property type="entry name" value="Histone_H1/H5_H15"/>
</dbReference>
<evidence type="ECO:0000259" key="13">
    <source>
        <dbReference type="PROSITE" id="PS51504"/>
    </source>
</evidence>
<evidence type="ECO:0000256" key="10">
    <source>
        <dbReference type="SAM" id="MobiDB-lite"/>
    </source>
</evidence>
<keyword evidence="3" id="KW-0158">Chromosome</keyword>
<dbReference type="PROSITE" id="PS51294">
    <property type="entry name" value="HTH_MYB"/>
    <property type="match status" value="1"/>
</dbReference>
<evidence type="ECO:0000313" key="15">
    <source>
        <dbReference type="EMBL" id="AFK41790.1"/>
    </source>
</evidence>
<keyword evidence="5" id="KW-0175">Coiled coil</keyword>
<evidence type="ECO:0000256" key="2">
    <source>
        <dbReference type="ARBA" id="ARBA00004604"/>
    </source>
</evidence>
<dbReference type="Pfam" id="PF00538">
    <property type="entry name" value="Linker_histone"/>
    <property type="match status" value="1"/>
</dbReference>
<name>G7LI96_MEDTR</name>
<feature type="region of interest" description="Disordered" evidence="10">
    <location>
        <begin position="64"/>
        <end position="84"/>
    </location>
</feature>
<evidence type="ECO:0000259" key="12">
    <source>
        <dbReference type="PROSITE" id="PS51294"/>
    </source>
</evidence>
<dbReference type="CDD" id="cd00073">
    <property type="entry name" value="H15"/>
    <property type="match status" value="1"/>
</dbReference>
<dbReference type="SMART" id="SM00717">
    <property type="entry name" value="SANT"/>
    <property type="match status" value="1"/>
</dbReference>
<dbReference type="Gramene" id="rna45364">
    <property type="protein sequence ID" value="RHN39351.1"/>
    <property type="gene ID" value="gene45364"/>
</dbReference>
<keyword evidence="4" id="KW-0805">Transcription regulation</keyword>
<evidence type="ECO:0000256" key="8">
    <source>
        <dbReference type="ARBA" id="ARBA00023242"/>
    </source>
</evidence>
<feature type="domain" description="HTH myb-type" evidence="12">
    <location>
        <begin position="1"/>
        <end position="61"/>
    </location>
</feature>
<dbReference type="InterPro" id="IPR009057">
    <property type="entry name" value="Homeodomain-like_sf"/>
</dbReference>
<dbReference type="PROSITE" id="PS50090">
    <property type="entry name" value="MYB_LIKE"/>
    <property type="match status" value="1"/>
</dbReference>
<evidence type="ECO:0000256" key="3">
    <source>
        <dbReference type="ARBA" id="ARBA00022454"/>
    </source>
</evidence>
<dbReference type="InterPro" id="IPR017930">
    <property type="entry name" value="Myb_dom"/>
</dbReference>
<dbReference type="PANTHER" id="PTHR46267">
    <property type="entry name" value="SINGLE MYB HISTONE 4"/>
    <property type="match status" value="1"/>
</dbReference>
<evidence type="ECO:0000313" key="17">
    <source>
        <dbReference type="EnsemblPlants" id="AET01646"/>
    </source>
</evidence>
<dbReference type="FunFam" id="1.10.10.60:FF:000168">
    <property type="entry name" value="Telomere repeat-binding factor 1"/>
    <property type="match status" value="1"/>
</dbReference>
<dbReference type="EMBL" id="BT141996">
    <property type="protein sequence ID" value="AFK41790.1"/>
    <property type="molecule type" value="mRNA"/>
</dbReference>
<dbReference type="Pfam" id="PF00249">
    <property type="entry name" value="Myb_DNA-binding"/>
    <property type="match status" value="1"/>
</dbReference>
<dbReference type="PaxDb" id="3880-AET01645"/>
<evidence type="ECO:0000256" key="4">
    <source>
        <dbReference type="ARBA" id="ARBA00023015"/>
    </source>
</evidence>
<dbReference type="EMBL" id="PSQE01000008">
    <property type="protein sequence ID" value="RHN39351.1"/>
    <property type="molecule type" value="Genomic_DNA"/>
</dbReference>
<dbReference type="PANTHER" id="PTHR46267:SF3">
    <property type="entry name" value="TELOMERE REPEAT-BINDING FACTOR 4-RELATED"/>
    <property type="match status" value="1"/>
</dbReference>
<reference evidence="15" key="2">
    <citation type="submission" date="2012-05" db="EMBL/GenBank/DDBJ databases">
        <authorList>
            <person name="Krishnakumar V."/>
            <person name="Cheung F."/>
            <person name="Xiao Y."/>
            <person name="Chan A."/>
            <person name="Moskal W.A."/>
            <person name="Town C.D."/>
        </authorList>
    </citation>
    <scope>NUCLEOTIDE SEQUENCE</scope>
</reference>
<keyword evidence="6" id="KW-0238">DNA-binding</keyword>
<evidence type="ECO:0000256" key="9">
    <source>
        <dbReference type="ARBA" id="ARBA00032813"/>
    </source>
</evidence>
<dbReference type="InterPro" id="IPR036390">
    <property type="entry name" value="WH_DNA-bd_sf"/>
</dbReference>
<sequence>MGNQKLKWTNEEEDALIAGIETHGPGKWKAILLDPQFGPLLTSRSNIDLKDKWRNMNVNNISQVPKFPKCKPDSPAPVSSSGAAVDQTVALPSSDVVNNVPPPPPPPLQIEQDVVKNNTPRYDVMIYEALSTLKDTNGSDVIAIASFIEQKHQVPQNFKKSLKARLRMLVGHGKLEKEQNCFKIKEALSVKKSPSPKQKEAKPSPSPKRKMVRPKRQSSDSDDMLKEAAETAAYIIAETENKSYLATEAVKETEKFSRMAEGNDAMLLLAEQVYEQCLRGETIKWA</sequence>
<feature type="domain" description="H15" evidence="13">
    <location>
        <begin position="118"/>
        <end position="186"/>
    </location>
</feature>
<reference evidence="14 18" key="3">
    <citation type="journal article" date="2014" name="BMC Genomics">
        <title>An improved genome release (version Mt4.0) for the model legume Medicago truncatula.</title>
        <authorList>
            <person name="Tang H."/>
            <person name="Krishnakumar V."/>
            <person name="Bidwell S."/>
            <person name="Rosen B."/>
            <person name="Chan A."/>
            <person name="Zhou S."/>
            <person name="Gentzbittel L."/>
            <person name="Childs K.L."/>
            <person name="Yandell M."/>
            <person name="Gundlach H."/>
            <person name="Mayer K.F."/>
            <person name="Schwartz D.C."/>
            <person name="Town C.D."/>
        </authorList>
    </citation>
    <scope>GENOME REANNOTATION</scope>
    <source>
        <strain evidence="17 18">cv. Jemalong A17</strain>
    </source>
</reference>
<gene>
    <name evidence="17" type="primary">11421244</name>
    <name evidence="14" type="ordered locus">MTR_8g018410</name>
    <name evidence="16" type="ORF">MtrunA17_Chr8g0342871</name>
</gene>
<accession>G7LI96</accession>
<organism evidence="14 18">
    <name type="scientific">Medicago truncatula</name>
    <name type="common">Barrel medic</name>
    <name type="synonym">Medicago tribuloides</name>
    <dbReference type="NCBI Taxonomy" id="3880"/>
    <lineage>
        <taxon>Eukaryota</taxon>
        <taxon>Viridiplantae</taxon>
        <taxon>Streptophyta</taxon>
        <taxon>Embryophyta</taxon>
        <taxon>Tracheophyta</taxon>
        <taxon>Spermatophyta</taxon>
        <taxon>Magnoliopsida</taxon>
        <taxon>eudicotyledons</taxon>
        <taxon>Gunneridae</taxon>
        <taxon>Pentapetalae</taxon>
        <taxon>rosids</taxon>
        <taxon>fabids</taxon>
        <taxon>Fabales</taxon>
        <taxon>Fabaceae</taxon>
        <taxon>Papilionoideae</taxon>
        <taxon>50 kb inversion clade</taxon>
        <taxon>NPAAA clade</taxon>
        <taxon>Hologalegina</taxon>
        <taxon>IRL clade</taxon>
        <taxon>Trifolieae</taxon>
        <taxon>Medicago</taxon>
    </lineage>
</organism>
<dbReference type="InterPro" id="IPR001005">
    <property type="entry name" value="SANT/Myb"/>
</dbReference>
<keyword evidence="18" id="KW-1185">Reference proteome</keyword>
<comment type="subcellular location">
    <subcellularLocation>
        <location evidence="1">Chromosome</location>
    </subcellularLocation>
    <subcellularLocation>
        <location evidence="2">Nucleus</location>
        <location evidence="2">Nucleolus</location>
    </subcellularLocation>
</comment>
<evidence type="ECO:0000313" key="18">
    <source>
        <dbReference type="Proteomes" id="UP000002051"/>
    </source>
</evidence>
<evidence type="ECO:0000256" key="6">
    <source>
        <dbReference type="ARBA" id="ARBA00023125"/>
    </source>
</evidence>
<proteinExistence type="evidence at transcript level"/>
<dbReference type="EnsemblPlants" id="AET01646">
    <property type="protein sequence ID" value="AET01646"/>
    <property type="gene ID" value="MTR_8g018410"/>
</dbReference>
<dbReference type="EMBL" id="CM001224">
    <property type="protein sequence ID" value="AET01646.1"/>
    <property type="molecule type" value="Genomic_DNA"/>
</dbReference>
<dbReference type="Proteomes" id="UP000265566">
    <property type="component" value="Chromosome 8"/>
</dbReference>
<keyword evidence="7" id="KW-0804">Transcription</keyword>
<evidence type="ECO:0000313" key="19">
    <source>
        <dbReference type="Proteomes" id="UP000265566"/>
    </source>
</evidence>
<dbReference type="SUPFAM" id="SSF46689">
    <property type="entry name" value="Homeodomain-like"/>
    <property type="match status" value="1"/>
</dbReference>
<feature type="compositionally biased region" description="Basic residues" evidence="10">
    <location>
        <begin position="207"/>
        <end position="216"/>
    </location>
</feature>
<dbReference type="PROSITE" id="PS51504">
    <property type="entry name" value="H15"/>
    <property type="match status" value="1"/>
</dbReference>
<dbReference type="SMR" id="G7LI96"/>
<dbReference type="Proteomes" id="UP000002051">
    <property type="component" value="Chromosome 8"/>
</dbReference>
<protein>
    <recommendedName>
        <fullName evidence="9">MYB transcription factor</fullName>
    </recommendedName>
</protein>
<evidence type="ECO:0000256" key="5">
    <source>
        <dbReference type="ARBA" id="ARBA00023054"/>
    </source>
</evidence>
<dbReference type="GO" id="GO:0005730">
    <property type="term" value="C:nucleolus"/>
    <property type="evidence" value="ECO:0007669"/>
    <property type="project" value="UniProtKB-SubCell"/>
</dbReference>
<dbReference type="SMART" id="SM00526">
    <property type="entry name" value="H15"/>
    <property type="match status" value="1"/>
</dbReference>
<dbReference type="KEGG" id="mtr:11421244"/>
<reference evidence="17" key="4">
    <citation type="submission" date="2015-04" db="UniProtKB">
        <authorList>
            <consortium name="EnsemblPlants"/>
        </authorList>
    </citation>
    <scope>IDENTIFICATION</scope>
    <source>
        <strain evidence="17">cv. Jemalong A17</strain>
    </source>
</reference>
<dbReference type="eggNOG" id="ENOG502QTN3">
    <property type="taxonomic scope" value="Eukaryota"/>
</dbReference>
<dbReference type="GO" id="GO:0006334">
    <property type="term" value="P:nucleosome assembly"/>
    <property type="evidence" value="ECO:0007669"/>
    <property type="project" value="InterPro"/>
</dbReference>
<evidence type="ECO:0000259" key="11">
    <source>
        <dbReference type="PROSITE" id="PS50090"/>
    </source>
</evidence>
<dbReference type="AlphaFoldDB" id="G7LI96"/>
<dbReference type="CDD" id="cd11660">
    <property type="entry name" value="SANT_TRF"/>
    <property type="match status" value="1"/>
</dbReference>